<organism evidence="1 2">
    <name type="scientific">Streptomyces phage Caelum</name>
    <dbReference type="NCBI Taxonomy" id="2530160"/>
    <lineage>
        <taxon>Viruses</taxon>
        <taxon>Duplodnaviria</taxon>
        <taxon>Heunggongvirae</taxon>
        <taxon>Uroviricota</taxon>
        <taxon>Caudoviricetes</taxon>
        <taxon>Arquatrovirinae</taxon>
        <taxon>Caelumvirus</taxon>
        <taxon>Caelumvirus caelum</taxon>
    </lineage>
</organism>
<proteinExistence type="predicted"/>
<sequence length="57" mass="6412">MKIAITITVDVKDPAEWTTSFGMEGAALIREDVKSYVGNAAQNLRVWEEVEAEVSWR</sequence>
<protein>
    <submittedName>
        <fullName evidence="1">Uncharacterized protein</fullName>
    </submittedName>
</protein>
<dbReference type="RefSeq" id="YP_010055514.1">
    <property type="nucleotide sequence ID" value="NC_054666.1"/>
</dbReference>
<gene>
    <name evidence="1" type="primary">65</name>
    <name evidence="1" type="ORF">SEA_CAELUM_65</name>
</gene>
<keyword evidence="2" id="KW-1185">Reference proteome</keyword>
<accession>A0A481W085</accession>
<dbReference type="Proteomes" id="UP000292314">
    <property type="component" value="Genome"/>
</dbReference>
<dbReference type="EMBL" id="MK524524">
    <property type="protein sequence ID" value="QBI99425.1"/>
    <property type="molecule type" value="Genomic_DNA"/>
</dbReference>
<evidence type="ECO:0000313" key="2">
    <source>
        <dbReference type="Proteomes" id="UP000292314"/>
    </source>
</evidence>
<reference evidence="1 2" key="1">
    <citation type="submission" date="2019-02" db="EMBL/GenBank/DDBJ databases">
        <authorList>
            <person name="Paul L."/>
            <person name="Brownson E.L."/>
            <person name="Lucero K."/>
            <person name="Page S.T."/>
            <person name="Garlena R.A."/>
            <person name="Russell D.A."/>
            <person name="Pope W.H."/>
            <person name="Jacobs-Sera D."/>
            <person name="Hatfull G.F."/>
        </authorList>
    </citation>
    <scope>NUCLEOTIDE SEQUENCE [LARGE SCALE GENOMIC DNA]</scope>
</reference>
<dbReference type="KEGG" id="vg:64471438"/>
<name>A0A481W085_9CAUD</name>
<evidence type="ECO:0000313" key="1">
    <source>
        <dbReference type="EMBL" id="QBI99425.1"/>
    </source>
</evidence>
<dbReference type="GeneID" id="64471438"/>